<evidence type="ECO:0000256" key="4">
    <source>
        <dbReference type="ARBA" id="ARBA00023002"/>
    </source>
</evidence>
<evidence type="ECO:0000256" key="2">
    <source>
        <dbReference type="ARBA" id="ARBA00022630"/>
    </source>
</evidence>
<evidence type="ECO:0000259" key="5">
    <source>
        <dbReference type="Pfam" id="PF07992"/>
    </source>
</evidence>
<dbReference type="PRINTS" id="PR00368">
    <property type="entry name" value="FADPNR"/>
</dbReference>
<dbReference type="InterPro" id="IPR016156">
    <property type="entry name" value="FAD/NAD-linked_Rdtase_dimer_sf"/>
</dbReference>
<dbReference type="AlphaFoldDB" id="A0A9E6XRR7"/>
<dbReference type="InterPro" id="IPR050446">
    <property type="entry name" value="FAD-oxidoreductase/Apoptosis"/>
</dbReference>
<evidence type="ECO:0000313" key="7">
    <source>
        <dbReference type="EMBL" id="UGS33678.1"/>
    </source>
</evidence>
<sequence>MCGIGVIGASHAGLSAALALRQEGYAGPLTIVGDEPLEPYDRPPLSKQVLTGEWARGDVMLPFDAEALGAEWRLGRAAIGLDAEARAVRLDDGSTQVFQDGVVIATGAKPRRGLGDALAGVHVLRTLDDSIALASDLAEGPRHVAIVGGGFIGAEVAAACVALDVPVTILEALSAPFERILGPDLGDAVGAIHRSRGVEVRTGSLVERLRGDASARVTSVCLSGGDELAADVVVLGIGVEPCTAWLQDSGLVIEDGVVCDPSCLAAPGVVVAGDVARWPSPDTGLLQRVEHWDNAIRQAGHAARRLLGHDVGRYAPVPWFWSDQYGRKLQLVGTAAAYDEVEVVVGSIEAERFVALFRRDDRLIGAFAIGCVRELNACRRLLADTAAWEDAVNELVALGA</sequence>
<evidence type="ECO:0000313" key="8">
    <source>
        <dbReference type="Proteomes" id="UP001162834"/>
    </source>
</evidence>
<evidence type="ECO:0000259" key="6">
    <source>
        <dbReference type="Pfam" id="PF14759"/>
    </source>
</evidence>
<dbReference type="PANTHER" id="PTHR43557">
    <property type="entry name" value="APOPTOSIS-INDUCING FACTOR 1"/>
    <property type="match status" value="1"/>
</dbReference>
<keyword evidence="8" id="KW-1185">Reference proteome</keyword>
<dbReference type="SUPFAM" id="SSF55424">
    <property type="entry name" value="FAD/NAD-linked reductases, dimerisation (C-terminal) domain"/>
    <property type="match status" value="1"/>
</dbReference>
<organism evidence="7 8">
    <name type="scientific">Capillimicrobium parvum</name>
    <dbReference type="NCBI Taxonomy" id="2884022"/>
    <lineage>
        <taxon>Bacteria</taxon>
        <taxon>Bacillati</taxon>
        <taxon>Actinomycetota</taxon>
        <taxon>Thermoleophilia</taxon>
        <taxon>Solirubrobacterales</taxon>
        <taxon>Capillimicrobiaceae</taxon>
        <taxon>Capillimicrobium</taxon>
    </lineage>
</organism>
<keyword evidence="3" id="KW-0274">FAD</keyword>
<proteinExistence type="predicted"/>
<dbReference type="Pfam" id="PF07992">
    <property type="entry name" value="Pyr_redox_2"/>
    <property type="match status" value="1"/>
</dbReference>
<evidence type="ECO:0000256" key="1">
    <source>
        <dbReference type="ARBA" id="ARBA00001974"/>
    </source>
</evidence>
<dbReference type="InterPro" id="IPR036188">
    <property type="entry name" value="FAD/NAD-bd_sf"/>
</dbReference>
<feature type="domain" description="Reductase C-terminal" evidence="6">
    <location>
        <begin position="319"/>
        <end position="389"/>
    </location>
</feature>
<accession>A0A9E6XRR7</accession>
<dbReference type="PANTHER" id="PTHR43557:SF2">
    <property type="entry name" value="RIESKE DOMAIN-CONTAINING PROTEIN-RELATED"/>
    <property type="match status" value="1"/>
</dbReference>
<name>A0A9E6XRR7_9ACTN</name>
<evidence type="ECO:0000256" key="3">
    <source>
        <dbReference type="ARBA" id="ARBA00022827"/>
    </source>
</evidence>
<dbReference type="GO" id="GO:0005737">
    <property type="term" value="C:cytoplasm"/>
    <property type="evidence" value="ECO:0007669"/>
    <property type="project" value="TreeGrafter"/>
</dbReference>
<comment type="cofactor">
    <cofactor evidence="1">
        <name>FAD</name>
        <dbReference type="ChEBI" id="CHEBI:57692"/>
    </cofactor>
</comment>
<dbReference type="Gene3D" id="3.30.390.30">
    <property type="match status" value="1"/>
</dbReference>
<keyword evidence="4 7" id="KW-0560">Oxidoreductase</keyword>
<dbReference type="GO" id="GO:0016651">
    <property type="term" value="F:oxidoreductase activity, acting on NAD(P)H"/>
    <property type="evidence" value="ECO:0007669"/>
    <property type="project" value="TreeGrafter"/>
</dbReference>
<dbReference type="EMBL" id="CP087164">
    <property type="protein sequence ID" value="UGS33678.1"/>
    <property type="molecule type" value="Genomic_DNA"/>
</dbReference>
<keyword evidence="2" id="KW-0285">Flavoprotein</keyword>
<dbReference type="GO" id="GO:0008860">
    <property type="term" value="F:ferredoxin-NAD+ reductase activity"/>
    <property type="evidence" value="ECO:0007669"/>
    <property type="project" value="UniProtKB-EC"/>
</dbReference>
<dbReference type="PRINTS" id="PR00411">
    <property type="entry name" value="PNDRDTASEI"/>
</dbReference>
<dbReference type="EC" id="1.18.1.3" evidence="7"/>
<dbReference type="RefSeq" id="WP_259313375.1">
    <property type="nucleotide sequence ID" value="NZ_CP087164.1"/>
</dbReference>
<dbReference type="Proteomes" id="UP001162834">
    <property type="component" value="Chromosome"/>
</dbReference>
<dbReference type="KEGG" id="sbae:DSM104329_00043"/>
<feature type="domain" description="FAD/NAD(P)-binding" evidence="5">
    <location>
        <begin position="6"/>
        <end position="299"/>
    </location>
</feature>
<reference evidence="7" key="1">
    <citation type="journal article" date="2022" name="Int. J. Syst. Evol. Microbiol.">
        <title>Pseudomonas aegrilactucae sp. nov. and Pseudomonas morbosilactucae sp. nov., pathogens causing bacterial rot of lettuce in Japan.</title>
        <authorList>
            <person name="Sawada H."/>
            <person name="Fujikawa T."/>
            <person name="Satou M."/>
        </authorList>
    </citation>
    <scope>NUCLEOTIDE SEQUENCE</scope>
    <source>
        <strain evidence="7">0166_1</strain>
    </source>
</reference>
<dbReference type="Pfam" id="PF14759">
    <property type="entry name" value="Reductase_C"/>
    <property type="match status" value="1"/>
</dbReference>
<gene>
    <name evidence="7" type="primary">ddmA1_1</name>
    <name evidence="7" type="ORF">DSM104329_00043</name>
</gene>
<protein>
    <submittedName>
        <fullName evidence="7">Dicamba O-demethylase 1, ferredoxin reductase component</fullName>
        <ecNumber evidence="7">1.18.1.3</ecNumber>
    </submittedName>
</protein>
<dbReference type="SUPFAM" id="SSF51905">
    <property type="entry name" value="FAD/NAD(P)-binding domain"/>
    <property type="match status" value="2"/>
</dbReference>
<dbReference type="InterPro" id="IPR023753">
    <property type="entry name" value="FAD/NAD-binding_dom"/>
</dbReference>
<dbReference type="Gene3D" id="3.50.50.60">
    <property type="entry name" value="FAD/NAD(P)-binding domain"/>
    <property type="match status" value="2"/>
</dbReference>
<dbReference type="InterPro" id="IPR028202">
    <property type="entry name" value="Reductase_C"/>
</dbReference>